<protein>
    <submittedName>
        <fullName evidence="1">Uncharacterized protein</fullName>
    </submittedName>
</protein>
<proteinExistence type="predicted"/>
<dbReference type="EMBL" id="BK014643">
    <property type="protein sequence ID" value="DAD65430.1"/>
    <property type="molecule type" value="Genomic_DNA"/>
</dbReference>
<name>A0A8S5L6M9_9CAUD</name>
<sequence length="153" mass="17986">MSNINIVDIAKSQKSNFIKDIDHYGTIISEVSSFFSSPLSLRSNKNRLYVYRQELISKKGKLLIEQSLYVKYLRKVERDRMHSMKIGKLPPGDQDYGIVYKSEGERKIYLDSYTKDLRYLIQIMTDYINFVSDTVDTIDKMLLGVKYYIELDK</sequence>
<evidence type="ECO:0000313" key="1">
    <source>
        <dbReference type="EMBL" id="DAD65430.1"/>
    </source>
</evidence>
<organism evidence="1">
    <name type="scientific">Myoviridae sp. ctA4D8</name>
    <dbReference type="NCBI Taxonomy" id="2823535"/>
    <lineage>
        <taxon>Viruses</taxon>
        <taxon>Duplodnaviria</taxon>
        <taxon>Heunggongvirae</taxon>
        <taxon>Uroviricota</taxon>
        <taxon>Caudoviricetes</taxon>
    </lineage>
</organism>
<reference evidence="1" key="1">
    <citation type="journal article" date="2021" name="Proc. Natl. Acad. Sci. U.S.A.">
        <title>A Catalog of Tens of Thousands of Viruses from Human Metagenomes Reveals Hidden Associations with Chronic Diseases.</title>
        <authorList>
            <person name="Tisza M.J."/>
            <person name="Buck C.B."/>
        </authorList>
    </citation>
    <scope>NUCLEOTIDE SEQUENCE</scope>
    <source>
        <strain evidence="1">CtA4D8</strain>
    </source>
</reference>
<accession>A0A8S5L6M9</accession>